<dbReference type="PROSITE" id="PS50886">
    <property type="entry name" value="TRBD"/>
    <property type="match status" value="1"/>
</dbReference>
<evidence type="ECO:0000256" key="3">
    <source>
        <dbReference type="ARBA" id="ARBA00022884"/>
    </source>
</evidence>
<gene>
    <name evidence="9" type="ORF">GH714_042821</name>
</gene>
<proteinExistence type="inferred from homology"/>
<dbReference type="InterPro" id="IPR000456">
    <property type="entry name" value="Ribosomal_bL17"/>
</dbReference>
<dbReference type="EMBL" id="JAAGAX010000511">
    <property type="protein sequence ID" value="KAF2281997.1"/>
    <property type="molecule type" value="Genomic_DNA"/>
</dbReference>
<keyword evidence="5 7" id="KW-0687">Ribonucleoprotein</keyword>
<dbReference type="CDD" id="cd02796">
    <property type="entry name" value="tRNA_bind_bactPheRS"/>
    <property type="match status" value="1"/>
</dbReference>
<dbReference type="SUPFAM" id="SSF50249">
    <property type="entry name" value="Nucleic acid-binding proteins"/>
    <property type="match status" value="1"/>
</dbReference>
<dbReference type="GO" id="GO:0003735">
    <property type="term" value="F:structural constituent of ribosome"/>
    <property type="evidence" value="ECO:0007669"/>
    <property type="project" value="InterPro"/>
</dbReference>
<evidence type="ECO:0000256" key="5">
    <source>
        <dbReference type="ARBA" id="ARBA00023274"/>
    </source>
</evidence>
<keyword evidence="2 6" id="KW-0820">tRNA-binding</keyword>
<dbReference type="NCBIfam" id="TIGR00059">
    <property type="entry name" value="L17"/>
    <property type="match status" value="1"/>
</dbReference>
<name>A0A6A6K010_HEVBR</name>
<dbReference type="Pfam" id="PF01588">
    <property type="entry name" value="tRNA_bind"/>
    <property type="match status" value="1"/>
</dbReference>
<comment type="similarity">
    <text evidence="1 7">Belongs to the bacterial ribosomal protein bL17 family.</text>
</comment>
<dbReference type="PROSITE" id="PS01167">
    <property type="entry name" value="RIBOSOMAL_L17"/>
    <property type="match status" value="1"/>
</dbReference>
<protein>
    <recommendedName>
        <fullName evidence="8">tRNA-binding domain-containing protein</fullName>
    </recommendedName>
</protein>
<dbReference type="Pfam" id="PF01196">
    <property type="entry name" value="Ribosomal_L17"/>
    <property type="match status" value="1"/>
</dbReference>
<keyword evidence="3 6" id="KW-0694">RNA-binding</keyword>
<keyword evidence="10" id="KW-1185">Reference proteome</keyword>
<dbReference type="AlphaFoldDB" id="A0A6A6K010"/>
<reference evidence="9 10" key="1">
    <citation type="journal article" date="2020" name="Mol. Plant">
        <title>The Chromosome-Based Rubber Tree Genome Provides New Insights into Spurge Genome Evolution and Rubber Biosynthesis.</title>
        <authorList>
            <person name="Liu J."/>
            <person name="Shi C."/>
            <person name="Shi C.C."/>
            <person name="Li W."/>
            <person name="Zhang Q.J."/>
            <person name="Zhang Y."/>
            <person name="Li K."/>
            <person name="Lu H.F."/>
            <person name="Shi C."/>
            <person name="Zhu S.T."/>
            <person name="Xiao Z.Y."/>
            <person name="Nan H."/>
            <person name="Yue Y."/>
            <person name="Zhu X.G."/>
            <person name="Wu Y."/>
            <person name="Hong X.N."/>
            <person name="Fan G.Y."/>
            <person name="Tong Y."/>
            <person name="Zhang D."/>
            <person name="Mao C.L."/>
            <person name="Liu Y.L."/>
            <person name="Hao S.J."/>
            <person name="Liu W.Q."/>
            <person name="Lv M.Q."/>
            <person name="Zhang H.B."/>
            <person name="Liu Y."/>
            <person name="Hu-Tang G.R."/>
            <person name="Wang J.P."/>
            <person name="Wang J.H."/>
            <person name="Sun Y.H."/>
            <person name="Ni S.B."/>
            <person name="Chen W.B."/>
            <person name="Zhang X.C."/>
            <person name="Jiao Y.N."/>
            <person name="Eichler E.E."/>
            <person name="Li G.H."/>
            <person name="Liu X."/>
            <person name="Gao L.Z."/>
        </authorList>
    </citation>
    <scope>NUCLEOTIDE SEQUENCE [LARGE SCALE GENOMIC DNA]</scope>
    <source>
        <strain evidence="10">cv. GT1</strain>
        <tissue evidence="9">Leaf</tissue>
    </source>
</reference>
<feature type="domain" description="TRNA-binding" evidence="8">
    <location>
        <begin position="129"/>
        <end position="241"/>
    </location>
</feature>
<dbReference type="PANTHER" id="PTHR14413:SF16">
    <property type="entry name" value="LARGE RIBOSOMAL SUBUNIT PROTEIN BL17M"/>
    <property type="match status" value="1"/>
</dbReference>
<dbReference type="GO" id="GO:0000049">
    <property type="term" value="F:tRNA binding"/>
    <property type="evidence" value="ECO:0007669"/>
    <property type="project" value="UniProtKB-UniRule"/>
</dbReference>
<dbReference type="PANTHER" id="PTHR14413">
    <property type="entry name" value="RIBOSOMAL PROTEIN L17"/>
    <property type="match status" value="1"/>
</dbReference>
<evidence type="ECO:0000256" key="2">
    <source>
        <dbReference type="ARBA" id="ARBA00022555"/>
    </source>
</evidence>
<dbReference type="GO" id="GO:0006412">
    <property type="term" value="P:translation"/>
    <property type="evidence" value="ECO:0007669"/>
    <property type="project" value="InterPro"/>
</dbReference>
<comment type="caution">
    <text evidence="9">The sequence shown here is derived from an EMBL/GenBank/DDBJ whole genome shotgun (WGS) entry which is preliminary data.</text>
</comment>
<dbReference type="NCBIfam" id="NF045760">
    <property type="entry name" value="YtpR"/>
    <property type="match status" value="1"/>
</dbReference>
<dbReference type="InterPro" id="IPR002547">
    <property type="entry name" value="tRNA-bd_dom"/>
</dbReference>
<evidence type="ECO:0000313" key="9">
    <source>
        <dbReference type="EMBL" id="KAF2281997.1"/>
    </source>
</evidence>
<dbReference type="SUPFAM" id="SSF64263">
    <property type="entry name" value="Prokaryotic ribosomal protein L17"/>
    <property type="match status" value="1"/>
</dbReference>
<dbReference type="GO" id="GO:0022625">
    <property type="term" value="C:cytosolic large ribosomal subunit"/>
    <property type="evidence" value="ECO:0007669"/>
    <property type="project" value="TreeGrafter"/>
</dbReference>
<dbReference type="Gene3D" id="2.40.50.140">
    <property type="entry name" value="Nucleic acid-binding proteins"/>
    <property type="match status" value="1"/>
</dbReference>
<evidence type="ECO:0000313" key="10">
    <source>
        <dbReference type="Proteomes" id="UP000467840"/>
    </source>
</evidence>
<evidence type="ECO:0000256" key="7">
    <source>
        <dbReference type="RuleBase" id="RU000660"/>
    </source>
</evidence>
<dbReference type="Gene3D" id="3.90.1030.10">
    <property type="entry name" value="Ribosomal protein L17"/>
    <property type="match status" value="1"/>
</dbReference>
<evidence type="ECO:0000256" key="4">
    <source>
        <dbReference type="ARBA" id="ARBA00022980"/>
    </source>
</evidence>
<dbReference type="InterPro" id="IPR036373">
    <property type="entry name" value="Ribosomal_bL17_sf"/>
</dbReference>
<dbReference type="Proteomes" id="UP000467840">
    <property type="component" value="Unassembled WGS sequence"/>
</dbReference>
<dbReference type="InterPro" id="IPR033714">
    <property type="entry name" value="tRNA_bind_bactPheRS"/>
</dbReference>
<organism evidence="9 10">
    <name type="scientific">Hevea brasiliensis</name>
    <name type="common">Para rubber tree</name>
    <name type="synonym">Siphonia brasiliensis</name>
    <dbReference type="NCBI Taxonomy" id="3981"/>
    <lineage>
        <taxon>Eukaryota</taxon>
        <taxon>Viridiplantae</taxon>
        <taxon>Streptophyta</taxon>
        <taxon>Embryophyta</taxon>
        <taxon>Tracheophyta</taxon>
        <taxon>Spermatophyta</taxon>
        <taxon>Magnoliopsida</taxon>
        <taxon>eudicotyledons</taxon>
        <taxon>Gunneridae</taxon>
        <taxon>Pentapetalae</taxon>
        <taxon>rosids</taxon>
        <taxon>fabids</taxon>
        <taxon>Malpighiales</taxon>
        <taxon>Euphorbiaceae</taxon>
        <taxon>Crotonoideae</taxon>
        <taxon>Micrandreae</taxon>
        <taxon>Hevea</taxon>
    </lineage>
</organism>
<accession>A0A6A6K010</accession>
<evidence type="ECO:0000256" key="1">
    <source>
        <dbReference type="ARBA" id="ARBA00008777"/>
    </source>
</evidence>
<sequence length="246" mass="27044">MRHGVNCRKFSRPTAHRLSMLANLAVSLIRHERIVTTVAKAKDLRPFVERLVTIARRLAKQDPVRGRRLLLSRMGGDLDAVNKLLDVLAKRYARRPGGYTRILKNGFRAGDFADELSRLGIEAELLHECRDPVPFVVARVGTVKPHPSADRLKVCEVFDGTSHMQVVCGAPNVREGMLSVLARCGAVMPNGGPAIVEAVLRGVKSHGMLCSADELGVQGWRAQDSGILDLPSSDYEVEIAFFCPEL</sequence>
<dbReference type="InterPro" id="IPR012340">
    <property type="entry name" value="NA-bd_OB-fold"/>
</dbReference>
<keyword evidence="4 7" id="KW-0689">Ribosomal protein</keyword>
<evidence type="ECO:0000259" key="8">
    <source>
        <dbReference type="PROSITE" id="PS50886"/>
    </source>
</evidence>
<evidence type="ECO:0000256" key="6">
    <source>
        <dbReference type="PROSITE-ProRule" id="PRU00209"/>
    </source>
</evidence>
<dbReference type="InterPro" id="IPR047859">
    <property type="entry name" value="Ribosomal_bL17_CS"/>
</dbReference>